<keyword evidence="5 6" id="KW-0342">GTP-binding</keyword>
<dbReference type="PANTHER" id="PTHR30314">
    <property type="entry name" value="CELL DIVISION PROTEIN FTSZ-RELATED"/>
    <property type="match status" value="1"/>
</dbReference>
<dbReference type="InterPro" id="IPR037103">
    <property type="entry name" value="Tubulin/FtsZ-like_C"/>
</dbReference>
<evidence type="ECO:0000313" key="10">
    <source>
        <dbReference type="Proteomes" id="UP000198888"/>
    </source>
</evidence>
<evidence type="ECO:0000256" key="2">
    <source>
        <dbReference type="ARBA" id="ARBA00022490"/>
    </source>
</evidence>
<accession>A0A2H4Q3X3</accession>
<dbReference type="GO" id="GO:0005525">
    <property type="term" value="F:GTP binding"/>
    <property type="evidence" value="ECO:0007669"/>
    <property type="project" value="UniProtKB-UniRule"/>
</dbReference>
<dbReference type="STRING" id="1073996.SAMN05444271_11053"/>
<dbReference type="Pfam" id="PF00091">
    <property type="entry name" value="Tubulin"/>
    <property type="match status" value="1"/>
</dbReference>
<accession>A0A1H6U5W6</accession>
<dbReference type="GO" id="GO:0008360">
    <property type="term" value="P:regulation of cell shape"/>
    <property type="evidence" value="ECO:0007669"/>
    <property type="project" value="UniProtKB-UniRule"/>
</dbReference>
<proteinExistence type="inferred from homology"/>
<feature type="compositionally biased region" description="Acidic residues" evidence="7">
    <location>
        <begin position="407"/>
        <end position="436"/>
    </location>
</feature>
<dbReference type="EMBL" id="FNYR01000010">
    <property type="protein sequence ID" value="SEI87739.1"/>
    <property type="molecule type" value="Genomic_DNA"/>
</dbReference>
<keyword evidence="2 6" id="KW-0963">Cytoplasm</keyword>
<feature type="domain" description="Tubulin/FtsZ GTPase" evidence="8">
    <location>
        <begin position="2"/>
        <end position="222"/>
    </location>
</feature>
<dbReference type="Gene3D" id="3.40.50.1440">
    <property type="entry name" value="Tubulin/FtsZ, GTPase domain"/>
    <property type="match status" value="1"/>
</dbReference>
<keyword evidence="9" id="KW-0131">Cell cycle</keyword>
<dbReference type="PANTHER" id="PTHR30314:SF10">
    <property type="entry name" value="TUBULIN-LIKE PROTEIN CETZ"/>
    <property type="match status" value="1"/>
</dbReference>
<protein>
    <recommendedName>
        <fullName evidence="6">Tubulin-like protein CetZ</fullName>
    </recommendedName>
</protein>
<dbReference type="HAMAP" id="MF_01946">
    <property type="entry name" value="CetZ"/>
    <property type="match status" value="1"/>
</dbReference>
<comment type="caution">
    <text evidence="6">Lacks conserved residue(s) required for the propagation of feature annotation.</text>
</comment>
<dbReference type="Gene3D" id="3.30.1330.20">
    <property type="entry name" value="Tubulin/FtsZ, C-terminal domain"/>
    <property type="match status" value="1"/>
</dbReference>
<comment type="similarity">
    <text evidence="1 6">Belongs to the CetZ family.</text>
</comment>
<feature type="compositionally biased region" description="Acidic residues" evidence="7">
    <location>
        <begin position="71"/>
        <end position="85"/>
    </location>
</feature>
<feature type="binding site" evidence="6">
    <location>
        <position position="193"/>
    </location>
    <ligand>
        <name>GTP</name>
        <dbReference type="ChEBI" id="CHEBI:37565"/>
    </ligand>
</feature>
<dbReference type="GeneID" id="35003107"/>
<dbReference type="CDD" id="cd02202">
    <property type="entry name" value="CetZ_tubulin-like"/>
    <property type="match status" value="1"/>
</dbReference>
<dbReference type="InterPro" id="IPR045061">
    <property type="entry name" value="FtsZ/CetZ"/>
</dbReference>
<dbReference type="InterPro" id="IPR003008">
    <property type="entry name" value="Tubulin_FtsZ_GTPase"/>
</dbReference>
<dbReference type="SUPFAM" id="SSF52490">
    <property type="entry name" value="Tubulin nucleotide-binding domain-like"/>
    <property type="match status" value="1"/>
</dbReference>
<evidence type="ECO:0000256" key="4">
    <source>
        <dbReference type="ARBA" id="ARBA00022960"/>
    </source>
</evidence>
<evidence type="ECO:0000256" key="5">
    <source>
        <dbReference type="ARBA" id="ARBA00023134"/>
    </source>
</evidence>
<evidence type="ECO:0000259" key="8">
    <source>
        <dbReference type="SMART" id="SM00864"/>
    </source>
</evidence>
<sequence>MKVALLGVGNAGTRIVDQLVGTEQRTGRPVTEGQVLAFNTTPSVFAETEHIDDERQVVVGDIHPDVVQPDEITESEGEFDGGDDETAQREGVAGNPELGVSVARDDLPEIRRALDMIEDTEVDAAMIVAGLGGGTGCGVGSVLLEELKAIYDIPVYVLGVLPTSEESDQRAWTAARAIRTVVPLADSVIPVDNESWVTKHGASEGYEELNRAIATRIISVFGTGERDDQRLSELQMDPNDVRRVLEIGGLATVGYAETELEVVTESWLTRLRRLLGREVPEPEPQTDAVSIKNLVQRAVESELTLPCDIETADRVLLILSGPPEELSRKGFETGRYLLEDKTGTVEVLAGDEPLPAATRITATVLLSNVTGVPRIEALQKRAVAFQQERNSQPVDDNDHGFQFQQESVDEADTTDEIDAEAADEIDAVDNSVDEDETTAHDETDSETEEPTQEQ</sequence>
<feature type="binding site" evidence="6">
    <location>
        <begin position="134"/>
        <end position="136"/>
    </location>
    <ligand>
        <name>GTP</name>
        <dbReference type="ChEBI" id="CHEBI:37565"/>
    </ligand>
</feature>
<keyword evidence="10" id="KW-1185">Reference proteome</keyword>
<comment type="subcellular location">
    <subcellularLocation>
        <location evidence="6">Cytoplasm</location>
    </subcellularLocation>
</comment>
<feature type="compositionally biased region" description="Acidic residues" evidence="7">
    <location>
        <begin position="443"/>
        <end position="454"/>
    </location>
</feature>
<keyword evidence="9" id="KW-0132">Cell division</keyword>
<dbReference type="GO" id="GO:0051301">
    <property type="term" value="P:cell division"/>
    <property type="evidence" value="ECO:0007669"/>
    <property type="project" value="UniProtKB-KW"/>
</dbReference>
<dbReference type="Pfam" id="PF21011">
    <property type="entry name" value="CetZ_C"/>
    <property type="match status" value="1"/>
</dbReference>
<feature type="region of interest" description="Disordered" evidence="7">
    <location>
        <begin position="60"/>
        <end position="95"/>
    </location>
</feature>
<feature type="binding site" evidence="6">
    <location>
        <position position="166"/>
    </location>
    <ligand>
        <name>GTP</name>
        <dbReference type="ChEBI" id="CHEBI:37565"/>
    </ligand>
</feature>
<dbReference type="KEGG" id="hae:halTADL_2328"/>
<dbReference type="AlphaFoldDB" id="A0A1H6U5W6"/>
<keyword evidence="4 6" id="KW-0133">Cell shape</keyword>
<reference evidence="9 10" key="1">
    <citation type="submission" date="2016-10" db="EMBL/GenBank/DDBJ databases">
        <authorList>
            <person name="de Groot N.N."/>
        </authorList>
    </citation>
    <scope>NUCLEOTIDE SEQUENCE [LARGE SCALE GENOMIC DNA]</scope>
    <source>
        <strain evidence="9 10">DSM 22187</strain>
    </source>
</reference>
<dbReference type="SMART" id="SM00864">
    <property type="entry name" value="Tubulin"/>
    <property type="match status" value="1"/>
</dbReference>
<dbReference type="InterPro" id="IPR048737">
    <property type="entry name" value="CetZ_C"/>
</dbReference>
<evidence type="ECO:0000256" key="3">
    <source>
        <dbReference type="ARBA" id="ARBA00022741"/>
    </source>
</evidence>
<dbReference type="GO" id="GO:0032153">
    <property type="term" value="C:cell division site"/>
    <property type="evidence" value="ECO:0007669"/>
    <property type="project" value="TreeGrafter"/>
</dbReference>
<evidence type="ECO:0000256" key="7">
    <source>
        <dbReference type="SAM" id="MobiDB-lite"/>
    </source>
</evidence>
<dbReference type="InterPro" id="IPR036525">
    <property type="entry name" value="Tubulin/FtsZ_GTPase_sf"/>
</dbReference>
<dbReference type="OrthoDB" id="329751at2157"/>
<feature type="region of interest" description="Disordered" evidence="7">
    <location>
        <begin position="387"/>
        <end position="454"/>
    </location>
</feature>
<feature type="binding site" evidence="6">
    <location>
        <position position="210"/>
    </location>
    <ligand>
        <name>GTP</name>
        <dbReference type="ChEBI" id="CHEBI:37565"/>
    </ligand>
</feature>
<organism evidence="9 10">
    <name type="scientific">Halohasta litchfieldiae</name>
    <dbReference type="NCBI Taxonomy" id="1073996"/>
    <lineage>
        <taxon>Archaea</taxon>
        <taxon>Methanobacteriati</taxon>
        <taxon>Methanobacteriota</taxon>
        <taxon>Stenosarchaea group</taxon>
        <taxon>Halobacteria</taxon>
        <taxon>Halobacteriales</taxon>
        <taxon>Haloferacaceae</taxon>
        <taxon>Halohasta</taxon>
    </lineage>
</organism>
<dbReference type="InterPro" id="IPR032907">
    <property type="entry name" value="CetZ"/>
</dbReference>
<gene>
    <name evidence="6" type="primary">cetZ</name>
    <name evidence="9" type="ORF">SAMN05444271_11053</name>
</gene>
<dbReference type="Proteomes" id="UP000198888">
    <property type="component" value="Unassembled WGS sequence"/>
</dbReference>
<evidence type="ECO:0000256" key="1">
    <source>
        <dbReference type="ARBA" id="ARBA00006877"/>
    </source>
</evidence>
<evidence type="ECO:0000313" key="9">
    <source>
        <dbReference type="EMBL" id="SEI87739.1"/>
    </source>
</evidence>
<dbReference type="RefSeq" id="WP_089672397.1">
    <property type="nucleotide sequence ID" value="NZ_CP024845.1"/>
</dbReference>
<dbReference type="GO" id="GO:0003924">
    <property type="term" value="F:GTPase activity"/>
    <property type="evidence" value="ECO:0007669"/>
    <property type="project" value="InterPro"/>
</dbReference>
<keyword evidence="3 6" id="KW-0547">Nucleotide-binding</keyword>
<name>A0A1H6U5W6_9EURY</name>
<evidence type="ECO:0000256" key="6">
    <source>
        <dbReference type="HAMAP-Rule" id="MF_01946"/>
    </source>
</evidence>
<dbReference type="GO" id="GO:0005737">
    <property type="term" value="C:cytoplasm"/>
    <property type="evidence" value="ECO:0007669"/>
    <property type="project" value="UniProtKB-SubCell"/>
</dbReference>
<dbReference type="PRINTS" id="PR00423">
    <property type="entry name" value="CELLDVISFTSZ"/>
</dbReference>
<comment type="function">
    <text evidence="6">Involved in cell shape control.</text>
</comment>